<name>A0A6M0RGE1_9CYAN</name>
<dbReference type="EMBL" id="QXHD01000004">
    <property type="protein sequence ID" value="NEZ55316.1"/>
    <property type="molecule type" value="Genomic_DNA"/>
</dbReference>
<proteinExistence type="predicted"/>
<evidence type="ECO:0000256" key="1">
    <source>
        <dbReference type="SAM" id="MobiDB-lite"/>
    </source>
</evidence>
<dbReference type="RefSeq" id="WP_163697131.1">
    <property type="nucleotide sequence ID" value="NZ_QXHD01000004.1"/>
</dbReference>
<reference evidence="2 3" key="1">
    <citation type="journal article" date="2020" name="Microb. Ecol.">
        <title>Ecogenomics of the Marine Benthic Filamentous Cyanobacterium Adonisia.</title>
        <authorList>
            <person name="Walter J.M."/>
            <person name="Coutinho F.H."/>
            <person name="Leomil L."/>
            <person name="Hargreaves P.I."/>
            <person name="Campeao M.E."/>
            <person name="Vieira V.V."/>
            <person name="Silva B.S."/>
            <person name="Fistarol G.O."/>
            <person name="Salomon P.S."/>
            <person name="Sawabe T."/>
            <person name="Mino S."/>
            <person name="Hosokawa M."/>
            <person name="Miyashita H."/>
            <person name="Maruyama F."/>
            <person name="van Verk M.C."/>
            <person name="Dutilh B.E."/>
            <person name="Thompson C.C."/>
            <person name="Thompson F.L."/>
        </authorList>
    </citation>
    <scope>NUCLEOTIDE SEQUENCE [LARGE SCALE GENOMIC DNA]</scope>
    <source>
        <strain evidence="2 3">CCMR0081</strain>
    </source>
</reference>
<feature type="region of interest" description="Disordered" evidence="1">
    <location>
        <begin position="1"/>
        <end position="30"/>
    </location>
</feature>
<accession>A0A6M0RGE1</accession>
<dbReference type="AlphaFoldDB" id="A0A6M0RGE1"/>
<sequence>MDKNYHTDQLLNKENLEKQNKPSNSQSDPRNILLNIPLQRRLEINYQRNQKQDNTELLDDAGQAFSYDACRDSHWNPETFSLLYGTPLWHQASEYQRTVLNQLYWVAYYTQIISAEIATIFFNQTSAAALYAHDGFRTICDMLDLESSQERAHISAFRSVADQTEQALLGKRLFSYPMRGPFTETMIFADTNQLKRWWKQLQLQAFGLISACNSFLACQYFTVRGLRTLNGKLVQHQLSRYYQTHDDQENAPIPAKISFYHFMDESFHFNSSTLLSHEVIQCLPQPTPFEAFVANLGIRGCQRDHQQFSVAVNGIFWHDPALYPKVYQLLRSPLFSMDDGDAKAMMQACFTEESEGLHRSYKTHQEAMASYQAYLDPLDYVWPSNRTMAIMQNASIEGYLHTQRQALFRFFQDRVLAGFGDAQPANLNDYPKNCPND</sequence>
<evidence type="ECO:0000313" key="2">
    <source>
        <dbReference type="EMBL" id="NEZ55316.1"/>
    </source>
</evidence>
<dbReference type="Proteomes" id="UP000481033">
    <property type="component" value="Unassembled WGS sequence"/>
</dbReference>
<dbReference type="CDD" id="cd21472">
    <property type="entry name" value="CylC-like"/>
    <property type="match status" value="1"/>
</dbReference>
<dbReference type="InterPro" id="IPR049717">
    <property type="entry name" value="CylC-like"/>
</dbReference>
<gene>
    <name evidence="2" type="ORF">DXZ20_06420</name>
</gene>
<comment type="caution">
    <text evidence="2">The sequence shown here is derived from an EMBL/GenBank/DDBJ whole genome shotgun (WGS) entry which is preliminary data.</text>
</comment>
<evidence type="ECO:0000313" key="3">
    <source>
        <dbReference type="Proteomes" id="UP000481033"/>
    </source>
</evidence>
<organism evidence="2 3">
    <name type="scientific">Adonisia turfae CCMR0081</name>
    <dbReference type="NCBI Taxonomy" id="2292702"/>
    <lineage>
        <taxon>Bacteria</taxon>
        <taxon>Bacillati</taxon>
        <taxon>Cyanobacteriota</taxon>
        <taxon>Adonisia</taxon>
        <taxon>Adonisia turfae</taxon>
    </lineage>
</organism>
<protein>
    <submittedName>
        <fullName evidence="2">p-aminobenzoate N-oxygenase AurF</fullName>
    </submittedName>
</protein>
<keyword evidence="3" id="KW-1185">Reference proteome</keyword>